<evidence type="ECO:0000313" key="3">
    <source>
        <dbReference type="EMBL" id="SES17044.1"/>
    </source>
</evidence>
<evidence type="ECO:0000313" key="6">
    <source>
        <dbReference type="Proteomes" id="UP000186904"/>
    </source>
</evidence>
<dbReference type="AlphaFoldDB" id="A0A031MF51"/>
<dbReference type="InterPro" id="IPR005133">
    <property type="entry name" value="PhaG_MnhG_YufB"/>
</dbReference>
<feature type="transmembrane region" description="Helical" evidence="2">
    <location>
        <begin position="6"/>
        <end position="28"/>
    </location>
</feature>
<dbReference type="Pfam" id="PF03334">
    <property type="entry name" value="PhaG_MnhG_YufB"/>
    <property type="match status" value="1"/>
</dbReference>
<feature type="region of interest" description="Disordered" evidence="1">
    <location>
        <begin position="96"/>
        <end position="115"/>
    </location>
</feature>
<dbReference type="PANTHER" id="PTHR34703">
    <property type="entry name" value="ANTIPORTER SUBUNIT MNHG2-RELATED"/>
    <property type="match status" value="1"/>
</dbReference>
<dbReference type="STRING" id="653930.SAMN05216589_2497"/>
<dbReference type="PANTHER" id="PTHR34703:SF1">
    <property type="entry name" value="ANTIPORTER SUBUNIT MNHG2-RELATED"/>
    <property type="match status" value="1"/>
</dbReference>
<dbReference type="OrthoDB" id="4427992at2"/>
<keyword evidence="2" id="KW-1133">Transmembrane helix</keyword>
<protein>
    <submittedName>
        <fullName evidence="4">Multicomponent Na+:H+ antiporter subunit G</fullName>
    </submittedName>
    <submittedName>
        <fullName evidence="3">Multisubunit sodium/proton antiporter, MrpG subunit</fullName>
    </submittedName>
</protein>
<keyword evidence="2" id="KW-0812">Transmembrane</keyword>
<evidence type="ECO:0000256" key="1">
    <source>
        <dbReference type="SAM" id="MobiDB-lite"/>
    </source>
</evidence>
<evidence type="ECO:0000256" key="2">
    <source>
        <dbReference type="SAM" id="Phobius"/>
    </source>
</evidence>
<keyword evidence="2" id="KW-0472">Membrane</keyword>
<proteinExistence type="predicted"/>
<dbReference type="EMBL" id="FOUA01000005">
    <property type="protein sequence ID" value="SFM19333.1"/>
    <property type="molecule type" value="Genomic_DNA"/>
</dbReference>
<reference evidence="5 6" key="1">
    <citation type="submission" date="2016-10" db="EMBL/GenBank/DDBJ databases">
        <authorList>
            <person name="de Groot N.N."/>
        </authorList>
    </citation>
    <scope>NUCLEOTIDE SEQUENCE [LARGE SCALE GENOMIC DNA]</scope>
    <source>
        <strain evidence="4 5">CGMCC 1.9095</strain>
        <strain evidence="3 6">DSM 22558</strain>
    </source>
</reference>
<dbReference type="EMBL" id="FOGN01000005">
    <property type="protein sequence ID" value="SES17044.1"/>
    <property type="molecule type" value="Genomic_DNA"/>
</dbReference>
<dbReference type="Proteomes" id="UP000186599">
    <property type="component" value="Unassembled WGS sequence"/>
</dbReference>
<feature type="transmembrane region" description="Helical" evidence="2">
    <location>
        <begin position="64"/>
        <end position="85"/>
    </location>
</feature>
<accession>A0A031MF51</accession>
<keyword evidence="5" id="KW-1185">Reference proteome</keyword>
<dbReference type="RefSeq" id="WP_036990651.1">
    <property type="nucleotide sequence ID" value="NZ_FOGN01000005.1"/>
</dbReference>
<feature type="transmembrane region" description="Helical" evidence="2">
    <location>
        <begin position="40"/>
        <end position="58"/>
    </location>
</feature>
<dbReference type="NCBIfam" id="TIGR01300">
    <property type="entry name" value="CPA3_mnhG_phaG"/>
    <property type="match status" value="1"/>
</dbReference>
<dbReference type="Proteomes" id="UP000186904">
    <property type="component" value="Unassembled WGS sequence"/>
</dbReference>
<feature type="compositionally biased region" description="Basic and acidic residues" evidence="1">
    <location>
        <begin position="104"/>
        <end position="115"/>
    </location>
</feature>
<sequence>MKEAMAFAGSILILLGALFSLLGALGVCRLPDAYSRMHSASKAGALGAILILLGALFATGGHAWFNVFLAVAVLLVSAPMAAHIISRAGHMAGVRPKVGPLGDALERAKDRSSNR</sequence>
<evidence type="ECO:0000313" key="4">
    <source>
        <dbReference type="EMBL" id="SFM19333.1"/>
    </source>
</evidence>
<gene>
    <name evidence="4" type="ORF">SAMN04487855_2722</name>
    <name evidence="3" type="ORF">SAMN05216589_2497</name>
</gene>
<organism evidence="4 5">
    <name type="scientific">Halopseudomonas bauzanensis</name>
    <dbReference type="NCBI Taxonomy" id="653930"/>
    <lineage>
        <taxon>Bacteria</taxon>
        <taxon>Pseudomonadati</taxon>
        <taxon>Pseudomonadota</taxon>
        <taxon>Gammaproteobacteria</taxon>
        <taxon>Pseudomonadales</taxon>
        <taxon>Pseudomonadaceae</taxon>
        <taxon>Halopseudomonas</taxon>
    </lineage>
</organism>
<name>A0A031MF51_9GAMM</name>
<dbReference type="GO" id="GO:0015385">
    <property type="term" value="F:sodium:proton antiporter activity"/>
    <property type="evidence" value="ECO:0007669"/>
    <property type="project" value="TreeGrafter"/>
</dbReference>
<evidence type="ECO:0000313" key="5">
    <source>
        <dbReference type="Proteomes" id="UP000186599"/>
    </source>
</evidence>